<reference evidence="2" key="1">
    <citation type="submission" date="2017-05" db="EMBL/GenBank/DDBJ databases">
        <authorList>
            <person name="Rodrigo-Torres L."/>
            <person name="Arahal R. D."/>
            <person name="Lucena T."/>
        </authorList>
    </citation>
    <scope>NUCLEOTIDE SEQUENCE [LARGE SCALE GENOMIC DNA]</scope>
    <source>
        <strain evidence="2">CECT 8715</strain>
    </source>
</reference>
<dbReference type="EMBL" id="FXYG01000003">
    <property type="protein sequence ID" value="SMX45436.1"/>
    <property type="molecule type" value="Genomic_DNA"/>
</dbReference>
<organism evidence="1 2">
    <name type="scientific">Ruegeria arenilitoris</name>
    <dbReference type="NCBI Taxonomy" id="1173585"/>
    <lineage>
        <taxon>Bacteria</taxon>
        <taxon>Pseudomonadati</taxon>
        <taxon>Pseudomonadota</taxon>
        <taxon>Alphaproteobacteria</taxon>
        <taxon>Rhodobacterales</taxon>
        <taxon>Roseobacteraceae</taxon>
        <taxon>Ruegeria</taxon>
    </lineage>
</organism>
<gene>
    <name evidence="1" type="ORF">RUA8715_02690</name>
</gene>
<dbReference type="AlphaFoldDB" id="A0A238KTS0"/>
<evidence type="ECO:0000313" key="2">
    <source>
        <dbReference type="Proteomes" id="UP000202485"/>
    </source>
</evidence>
<dbReference type="Proteomes" id="UP000202485">
    <property type="component" value="Unassembled WGS sequence"/>
</dbReference>
<proteinExistence type="predicted"/>
<protein>
    <submittedName>
        <fullName evidence="1">Uncharacterized protein</fullName>
    </submittedName>
</protein>
<name>A0A238KTS0_9RHOB</name>
<accession>A0A238KTS0</accession>
<keyword evidence="2" id="KW-1185">Reference proteome</keyword>
<sequence length="370" mass="39638">MYGAAPGPQQGRQMPRMLKTILVLALMSVPAWPQRPALACTVCLALPENSLADRLLSASVIVLAAPAPDDPFRYAPVGLLKGSWDEVADLPQIPFLVDSSTRNALRADPDRVVLMIYGPGRRDKAGRAFDQSWTKGFLMTPQRADFVAEVQAQGQGWRLDGSRSAERAAFFAAYLNSGDRLLRNTALIELHRAPYASARGLRDAAATPDLLRDLRSLNRVAYAPATIRLLGLQSDPAAAEAVRTVYPKAVATGGFNLREWALAGIEIDGDQALSTIKEALTASPLSPKDRQAIIAALIDGGDAMPEHRGKILDIFAGEIAHDQNTAGQIALATRDWGDDTLAPALRALLADPQIDPATAFAIRVALPSGQ</sequence>
<evidence type="ECO:0000313" key="1">
    <source>
        <dbReference type="EMBL" id="SMX45436.1"/>
    </source>
</evidence>